<reference evidence="1 2" key="1">
    <citation type="submission" date="2019-07" db="EMBL/GenBank/DDBJ databases">
        <title>Draft genome assembly of a fouling barnacle, Amphibalanus amphitrite (Darwin, 1854): The first reference genome for Thecostraca.</title>
        <authorList>
            <person name="Kim W."/>
        </authorList>
    </citation>
    <scope>NUCLEOTIDE SEQUENCE [LARGE SCALE GENOMIC DNA]</scope>
    <source>
        <strain evidence="1">SNU_AA5</strain>
        <tissue evidence="1">Soma without cirri and trophi</tissue>
    </source>
</reference>
<dbReference type="EMBL" id="VIIS01001731">
    <property type="protein sequence ID" value="KAF0293691.1"/>
    <property type="molecule type" value="Genomic_DNA"/>
</dbReference>
<comment type="caution">
    <text evidence="1">The sequence shown here is derived from an EMBL/GenBank/DDBJ whole genome shotgun (WGS) entry which is preliminary data.</text>
</comment>
<accession>A0A6A4VWE3</accession>
<dbReference type="AlphaFoldDB" id="A0A6A4VWE3"/>
<name>A0A6A4VWE3_AMPAM</name>
<proteinExistence type="predicted"/>
<keyword evidence="2" id="KW-1185">Reference proteome</keyword>
<sequence>MVPLRGRWCPCEAVVPLRGRGAPARPLVPLGPDRTVVLLTSLKCPRQARDAPDSPKVPLRGQWVPLRGQWVPLASLWCPWQAAAAMNDSAPPAVQMLKPKVVSEVLGQAVTDGVTGAMNQMNNVATKEEEEARALP</sequence>
<gene>
    <name evidence="1" type="ORF">FJT64_000816</name>
</gene>
<evidence type="ECO:0000313" key="2">
    <source>
        <dbReference type="Proteomes" id="UP000440578"/>
    </source>
</evidence>
<evidence type="ECO:0000313" key="1">
    <source>
        <dbReference type="EMBL" id="KAF0293691.1"/>
    </source>
</evidence>
<protein>
    <submittedName>
        <fullName evidence="1">Uncharacterized protein</fullName>
    </submittedName>
</protein>
<dbReference type="Proteomes" id="UP000440578">
    <property type="component" value="Unassembled WGS sequence"/>
</dbReference>
<organism evidence="1 2">
    <name type="scientific">Amphibalanus amphitrite</name>
    <name type="common">Striped barnacle</name>
    <name type="synonym">Balanus amphitrite</name>
    <dbReference type="NCBI Taxonomy" id="1232801"/>
    <lineage>
        <taxon>Eukaryota</taxon>
        <taxon>Metazoa</taxon>
        <taxon>Ecdysozoa</taxon>
        <taxon>Arthropoda</taxon>
        <taxon>Crustacea</taxon>
        <taxon>Multicrustacea</taxon>
        <taxon>Cirripedia</taxon>
        <taxon>Thoracica</taxon>
        <taxon>Thoracicalcarea</taxon>
        <taxon>Balanomorpha</taxon>
        <taxon>Balanoidea</taxon>
        <taxon>Balanidae</taxon>
        <taxon>Amphibalaninae</taxon>
        <taxon>Amphibalanus</taxon>
    </lineage>
</organism>